<dbReference type="PANTHER" id="PTHR10655:SF17">
    <property type="entry name" value="LYSOPHOSPHOLIPASE-LIKE PROTEIN 1"/>
    <property type="match status" value="1"/>
</dbReference>
<evidence type="ECO:0000256" key="1">
    <source>
        <dbReference type="ARBA" id="ARBA00006499"/>
    </source>
</evidence>
<name>A0ABT5MN63_9PAST</name>
<comment type="caution">
    <text evidence="4">The sequence shown here is derived from an EMBL/GenBank/DDBJ whole genome shotgun (WGS) entry which is preliminary data.</text>
</comment>
<evidence type="ECO:0000259" key="3">
    <source>
        <dbReference type="Pfam" id="PF02230"/>
    </source>
</evidence>
<dbReference type="SUPFAM" id="SSF53474">
    <property type="entry name" value="alpha/beta-Hydrolases"/>
    <property type="match status" value="1"/>
</dbReference>
<keyword evidence="2 4" id="KW-0378">Hydrolase</keyword>
<dbReference type="Pfam" id="PF02230">
    <property type="entry name" value="Abhydrolase_2"/>
    <property type="match status" value="1"/>
</dbReference>
<dbReference type="InterPro" id="IPR029058">
    <property type="entry name" value="AB_hydrolase_fold"/>
</dbReference>
<keyword evidence="5" id="KW-1185">Reference proteome</keyword>
<dbReference type="GO" id="GO:0016787">
    <property type="term" value="F:hydrolase activity"/>
    <property type="evidence" value="ECO:0007669"/>
    <property type="project" value="UniProtKB-KW"/>
</dbReference>
<reference evidence="4 5" key="1">
    <citation type="submission" date="2023-02" db="EMBL/GenBank/DDBJ databases">
        <title>Mannheimia cairiniae sp. nov., a novel species of Mannheimia obtained from moscovy ducks (Cairina moschata) and reclassification of Mannheimia ovis as heterotypic synonym of Mannheimia pernigra.</title>
        <authorList>
            <person name="Christensen H."/>
        </authorList>
    </citation>
    <scope>NUCLEOTIDE SEQUENCE [LARGE SCALE GENOMIC DNA]</scope>
    <source>
        <strain evidence="4 5">AT1</strain>
    </source>
</reference>
<feature type="domain" description="Phospholipase/carboxylesterase/thioesterase" evidence="3">
    <location>
        <begin position="13"/>
        <end position="220"/>
    </location>
</feature>
<organism evidence="4 5">
    <name type="scientific">Mannheimia cairinae</name>
    <dbReference type="NCBI Taxonomy" id="3025936"/>
    <lineage>
        <taxon>Bacteria</taxon>
        <taxon>Pseudomonadati</taxon>
        <taxon>Pseudomonadota</taxon>
        <taxon>Gammaproteobacteria</taxon>
        <taxon>Pasteurellales</taxon>
        <taxon>Pasteurellaceae</taxon>
        <taxon>Mannheimia</taxon>
    </lineage>
</organism>
<evidence type="ECO:0000313" key="5">
    <source>
        <dbReference type="Proteomes" id="UP001221909"/>
    </source>
</evidence>
<dbReference type="RefSeq" id="WP_273748596.1">
    <property type="nucleotide sequence ID" value="NZ_JAQSJE010000001.1"/>
</dbReference>
<evidence type="ECO:0000256" key="2">
    <source>
        <dbReference type="ARBA" id="ARBA00022801"/>
    </source>
</evidence>
<proteinExistence type="inferred from homology"/>
<gene>
    <name evidence="4" type="ORF">PTQ27_00315</name>
</gene>
<evidence type="ECO:0000313" key="4">
    <source>
        <dbReference type="EMBL" id="MDD0822921.1"/>
    </source>
</evidence>
<sequence>MAMLDFTPSAKPIVLGNKNADKVLILMHGLTLSGRQFAPIGEFLLAHLGQNWQIVLPTAPSQSVTWLGGQMTTAWFDLPKGRFDQNQDETGLNQAKTYLHRLIDKLVQTGVNPSHIVLGGFSQGGALALLSALTYPKKLGGAVCLSGYLPIADTLGGFLQRPDKPPMWIAHGTHDMPIPIELAERSAQLLKEAGCDVELKVYPIGHSIDEDELNDVAKWLGRH</sequence>
<protein>
    <submittedName>
        <fullName evidence="4">Alpha/beta fold hydrolase</fullName>
    </submittedName>
</protein>
<dbReference type="EMBL" id="JAQSJE010000001">
    <property type="protein sequence ID" value="MDD0822921.1"/>
    <property type="molecule type" value="Genomic_DNA"/>
</dbReference>
<accession>A0ABT5MN63</accession>
<comment type="similarity">
    <text evidence="1">Belongs to the AB hydrolase superfamily. AB hydrolase 2 family.</text>
</comment>
<dbReference type="PANTHER" id="PTHR10655">
    <property type="entry name" value="LYSOPHOSPHOLIPASE-RELATED"/>
    <property type="match status" value="1"/>
</dbReference>
<dbReference type="InterPro" id="IPR050565">
    <property type="entry name" value="LYPA1-2/EST-like"/>
</dbReference>
<dbReference type="Proteomes" id="UP001221909">
    <property type="component" value="Unassembled WGS sequence"/>
</dbReference>
<dbReference type="Gene3D" id="3.40.50.1820">
    <property type="entry name" value="alpha/beta hydrolase"/>
    <property type="match status" value="1"/>
</dbReference>
<dbReference type="InterPro" id="IPR003140">
    <property type="entry name" value="PLipase/COase/thioEstase"/>
</dbReference>